<keyword evidence="3" id="KW-0804">Transcription</keyword>
<proteinExistence type="predicted"/>
<feature type="region of interest" description="Disordered" evidence="4">
    <location>
        <begin position="302"/>
        <end position="321"/>
    </location>
</feature>
<protein>
    <submittedName>
        <fullName evidence="6">AraC family transcriptional regulator</fullName>
    </submittedName>
</protein>
<dbReference type="PROSITE" id="PS00041">
    <property type="entry name" value="HTH_ARAC_FAMILY_1"/>
    <property type="match status" value="1"/>
</dbReference>
<evidence type="ECO:0000259" key="5">
    <source>
        <dbReference type="PROSITE" id="PS01124"/>
    </source>
</evidence>
<dbReference type="InterPro" id="IPR018060">
    <property type="entry name" value="HTH_AraC"/>
</dbReference>
<dbReference type="SUPFAM" id="SSF46689">
    <property type="entry name" value="Homeodomain-like"/>
    <property type="match status" value="2"/>
</dbReference>
<dbReference type="PROSITE" id="PS01124">
    <property type="entry name" value="HTH_ARAC_FAMILY_2"/>
    <property type="match status" value="1"/>
</dbReference>
<evidence type="ECO:0000256" key="3">
    <source>
        <dbReference type="ARBA" id="ARBA00023163"/>
    </source>
</evidence>
<dbReference type="PANTHER" id="PTHR46796">
    <property type="entry name" value="HTH-TYPE TRANSCRIPTIONAL ACTIVATOR RHAS-RELATED"/>
    <property type="match status" value="1"/>
</dbReference>
<gene>
    <name evidence="6" type="ORF">GCM10010873_05160</name>
</gene>
<sequence>MCDRPDMPQAKPLPNADTISTTDPLAQIVTLLQPRAPFAKLVQAAGDWRVRREASGHVSHWLILTGQVCLCIDNRAPIILRAGDFVLAPASFGYTIANLDLPADTPLRSLPVVQPDGSYRLGDPEGAPSVQMLVGHCLFGAADADLLVSLLPEIVIVPGQDRLAALASLVSDECRANRPAREVILERLLEVLFIEALRATARSTAAPGLVQGLADPRLAPALRAIHADPAHPWTIAKLALTAALSRSPFCARFHRVIGLPPMEYLLNWRMALAKDLLHKDRHSLTEIATRVGYGSASAFSTAFSRHQGQPPKQFAAQGQTA</sequence>
<dbReference type="EMBL" id="BSPP01000002">
    <property type="protein sequence ID" value="GLS85543.1"/>
    <property type="molecule type" value="Genomic_DNA"/>
</dbReference>
<dbReference type="PRINTS" id="PR00032">
    <property type="entry name" value="HTHARAC"/>
</dbReference>
<keyword evidence="1" id="KW-0805">Transcription regulation</keyword>
<keyword evidence="2" id="KW-0238">DNA-binding</keyword>
<dbReference type="RefSeq" id="WP_284323755.1">
    <property type="nucleotide sequence ID" value="NZ_BSPP01000002.1"/>
</dbReference>
<name>A0AA37TQX8_9RHOB</name>
<dbReference type="InterPro" id="IPR032783">
    <property type="entry name" value="AraC_lig"/>
</dbReference>
<comment type="caution">
    <text evidence="6">The sequence shown here is derived from an EMBL/GenBank/DDBJ whole genome shotgun (WGS) entry which is preliminary data.</text>
</comment>
<evidence type="ECO:0000256" key="4">
    <source>
        <dbReference type="SAM" id="MobiDB-lite"/>
    </source>
</evidence>
<accession>A0AA37TQX8</accession>
<keyword evidence="7" id="KW-1185">Reference proteome</keyword>
<dbReference type="SMART" id="SM00342">
    <property type="entry name" value="HTH_ARAC"/>
    <property type="match status" value="1"/>
</dbReference>
<dbReference type="Gene3D" id="1.10.10.60">
    <property type="entry name" value="Homeodomain-like"/>
    <property type="match status" value="2"/>
</dbReference>
<dbReference type="InterPro" id="IPR050204">
    <property type="entry name" value="AraC_XylS_family_regulators"/>
</dbReference>
<dbReference type="PANTHER" id="PTHR46796:SF13">
    <property type="entry name" value="HTH-TYPE TRANSCRIPTIONAL ACTIVATOR RHAS"/>
    <property type="match status" value="1"/>
</dbReference>
<dbReference type="InterPro" id="IPR018062">
    <property type="entry name" value="HTH_AraC-typ_CS"/>
</dbReference>
<evidence type="ECO:0000313" key="6">
    <source>
        <dbReference type="EMBL" id="GLS85543.1"/>
    </source>
</evidence>
<evidence type="ECO:0000313" key="7">
    <source>
        <dbReference type="Proteomes" id="UP001157355"/>
    </source>
</evidence>
<reference evidence="6 7" key="1">
    <citation type="journal article" date="2014" name="Int. J. Syst. Evol. Microbiol.">
        <title>Complete genome sequence of Corynebacterium casei LMG S-19264T (=DSM 44701T), isolated from a smear-ripened cheese.</title>
        <authorList>
            <consortium name="US DOE Joint Genome Institute (JGI-PGF)"/>
            <person name="Walter F."/>
            <person name="Albersmeier A."/>
            <person name="Kalinowski J."/>
            <person name="Ruckert C."/>
        </authorList>
    </citation>
    <scope>NUCLEOTIDE SEQUENCE [LARGE SCALE GENOMIC DNA]</scope>
    <source>
        <strain evidence="6 7">NBRC 111766</strain>
    </source>
</reference>
<dbReference type="GO" id="GO:0003700">
    <property type="term" value="F:DNA-binding transcription factor activity"/>
    <property type="evidence" value="ECO:0007669"/>
    <property type="project" value="InterPro"/>
</dbReference>
<dbReference type="Proteomes" id="UP001157355">
    <property type="component" value="Unassembled WGS sequence"/>
</dbReference>
<dbReference type="InterPro" id="IPR009057">
    <property type="entry name" value="Homeodomain-like_sf"/>
</dbReference>
<dbReference type="GO" id="GO:0043565">
    <property type="term" value="F:sequence-specific DNA binding"/>
    <property type="evidence" value="ECO:0007669"/>
    <property type="project" value="InterPro"/>
</dbReference>
<dbReference type="AlphaFoldDB" id="A0AA37TQX8"/>
<feature type="domain" description="HTH araC/xylS-type" evidence="5">
    <location>
        <begin position="219"/>
        <end position="317"/>
    </location>
</feature>
<dbReference type="InterPro" id="IPR020449">
    <property type="entry name" value="Tscrpt_reg_AraC-type_HTH"/>
</dbReference>
<dbReference type="Pfam" id="PF12833">
    <property type="entry name" value="HTH_18"/>
    <property type="match status" value="1"/>
</dbReference>
<evidence type="ECO:0000256" key="2">
    <source>
        <dbReference type="ARBA" id="ARBA00023125"/>
    </source>
</evidence>
<organism evidence="6 7">
    <name type="scientific">Cypionkella aquatica</name>
    <dbReference type="NCBI Taxonomy" id="1756042"/>
    <lineage>
        <taxon>Bacteria</taxon>
        <taxon>Pseudomonadati</taxon>
        <taxon>Pseudomonadota</taxon>
        <taxon>Alphaproteobacteria</taxon>
        <taxon>Rhodobacterales</taxon>
        <taxon>Paracoccaceae</taxon>
        <taxon>Cypionkella</taxon>
    </lineage>
</organism>
<evidence type="ECO:0000256" key="1">
    <source>
        <dbReference type="ARBA" id="ARBA00023015"/>
    </source>
</evidence>
<dbReference type="Pfam" id="PF12852">
    <property type="entry name" value="Cupin_6"/>
    <property type="match status" value="1"/>
</dbReference>